<dbReference type="EMBL" id="WOCE01000017">
    <property type="protein sequence ID" value="KAE9595396.1"/>
    <property type="molecule type" value="Genomic_DNA"/>
</dbReference>
<evidence type="ECO:0000313" key="1">
    <source>
        <dbReference type="EMBL" id="KAE9595396.1"/>
    </source>
</evidence>
<dbReference type="AlphaFoldDB" id="A0A6A4NNT4"/>
<protein>
    <submittedName>
        <fullName evidence="1">Uncharacterized protein</fullName>
    </submittedName>
</protein>
<gene>
    <name evidence="1" type="ORF">Lalb_Chr17g0338361</name>
</gene>
<sequence length="114" mass="12985">MLLIDVELLFYSRWGTESNVHSQAVDDIVTKLLVFKIKVHPTYKRCSVIQVSEDSQVIGSLLDKIAPVMDTMTIERGKVVGGMLKEDDGFEYVSIHLIIFLLCEFIHPHTNSFM</sequence>
<name>A0A6A4NNT4_LUPAL</name>
<accession>A0A6A4NNT4</accession>
<keyword evidence="2" id="KW-1185">Reference proteome</keyword>
<comment type="caution">
    <text evidence="1">The sequence shown here is derived from an EMBL/GenBank/DDBJ whole genome shotgun (WGS) entry which is preliminary data.</text>
</comment>
<dbReference type="Proteomes" id="UP000447434">
    <property type="component" value="Chromosome 17"/>
</dbReference>
<evidence type="ECO:0000313" key="2">
    <source>
        <dbReference type="Proteomes" id="UP000447434"/>
    </source>
</evidence>
<reference evidence="2" key="1">
    <citation type="journal article" date="2020" name="Nat. Commun.">
        <title>Genome sequence of the cluster root forming white lupin.</title>
        <authorList>
            <person name="Hufnagel B."/>
            <person name="Marques A."/>
            <person name="Soriano A."/>
            <person name="Marques L."/>
            <person name="Divol F."/>
            <person name="Doumas P."/>
            <person name="Sallet E."/>
            <person name="Mancinotti D."/>
            <person name="Carrere S."/>
            <person name="Marande W."/>
            <person name="Arribat S."/>
            <person name="Keller J."/>
            <person name="Huneau C."/>
            <person name="Blein T."/>
            <person name="Aime D."/>
            <person name="Laguerre M."/>
            <person name="Taylor J."/>
            <person name="Schubert V."/>
            <person name="Nelson M."/>
            <person name="Geu-Flores F."/>
            <person name="Crespi M."/>
            <person name="Gallardo-Guerrero K."/>
            <person name="Delaux P.-M."/>
            <person name="Salse J."/>
            <person name="Berges H."/>
            <person name="Guyot R."/>
            <person name="Gouzy J."/>
            <person name="Peret B."/>
        </authorList>
    </citation>
    <scope>NUCLEOTIDE SEQUENCE [LARGE SCALE GENOMIC DNA]</scope>
    <source>
        <strain evidence="2">cv. Amiga</strain>
    </source>
</reference>
<proteinExistence type="predicted"/>
<organism evidence="1 2">
    <name type="scientific">Lupinus albus</name>
    <name type="common">White lupine</name>
    <name type="synonym">Lupinus termis</name>
    <dbReference type="NCBI Taxonomy" id="3870"/>
    <lineage>
        <taxon>Eukaryota</taxon>
        <taxon>Viridiplantae</taxon>
        <taxon>Streptophyta</taxon>
        <taxon>Embryophyta</taxon>
        <taxon>Tracheophyta</taxon>
        <taxon>Spermatophyta</taxon>
        <taxon>Magnoliopsida</taxon>
        <taxon>eudicotyledons</taxon>
        <taxon>Gunneridae</taxon>
        <taxon>Pentapetalae</taxon>
        <taxon>rosids</taxon>
        <taxon>fabids</taxon>
        <taxon>Fabales</taxon>
        <taxon>Fabaceae</taxon>
        <taxon>Papilionoideae</taxon>
        <taxon>50 kb inversion clade</taxon>
        <taxon>genistoids sensu lato</taxon>
        <taxon>core genistoids</taxon>
        <taxon>Genisteae</taxon>
        <taxon>Lupinus</taxon>
    </lineage>
</organism>